<comment type="caution">
    <text evidence="4">The sequence shown here is derived from an EMBL/GenBank/DDBJ whole genome shotgun (WGS) entry which is preliminary data.</text>
</comment>
<accession>A0ABR1HB76</accession>
<dbReference type="InterPro" id="IPR036291">
    <property type="entry name" value="NAD(P)-bd_dom_sf"/>
</dbReference>
<dbReference type="SUPFAM" id="SSF52283">
    <property type="entry name" value="Formate/glycerate dehydrogenase catalytic domain-like"/>
    <property type="match status" value="1"/>
</dbReference>
<evidence type="ECO:0000259" key="3">
    <source>
        <dbReference type="Pfam" id="PF02826"/>
    </source>
</evidence>
<reference evidence="4 5" key="1">
    <citation type="journal article" date="2025" name="Microbiol. Resour. Announc.">
        <title>Draft genome sequences for Neonectria magnoliae and Neonectria punicea, canker pathogens of Liriodendron tulipifera and Acer saccharum in West Virginia.</title>
        <authorList>
            <person name="Petronek H.M."/>
            <person name="Kasson M.T."/>
            <person name="Metheny A.M."/>
            <person name="Stauder C.M."/>
            <person name="Lovett B."/>
            <person name="Lynch S.C."/>
            <person name="Garnas J.R."/>
            <person name="Kasson L.R."/>
            <person name="Stajich J.E."/>
        </authorList>
    </citation>
    <scope>NUCLEOTIDE SEQUENCE [LARGE SCALE GENOMIC DNA]</scope>
    <source>
        <strain evidence="4 5">NRRL 64651</strain>
    </source>
</reference>
<organism evidence="4 5">
    <name type="scientific">Neonectria magnoliae</name>
    <dbReference type="NCBI Taxonomy" id="2732573"/>
    <lineage>
        <taxon>Eukaryota</taxon>
        <taxon>Fungi</taxon>
        <taxon>Dikarya</taxon>
        <taxon>Ascomycota</taxon>
        <taxon>Pezizomycotina</taxon>
        <taxon>Sordariomycetes</taxon>
        <taxon>Hypocreomycetidae</taxon>
        <taxon>Hypocreales</taxon>
        <taxon>Nectriaceae</taxon>
        <taxon>Neonectria</taxon>
    </lineage>
</organism>
<evidence type="ECO:0000313" key="5">
    <source>
        <dbReference type="Proteomes" id="UP001498421"/>
    </source>
</evidence>
<dbReference type="Proteomes" id="UP001498421">
    <property type="component" value="Unassembled WGS sequence"/>
</dbReference>
<gene>
    <name evidence="4" type="ORF">QQZ08_011258</name>
</gene>
<keyword evidence="5" id="KW-1185">Reference proteome</keyword>
<sequence length="295" mass="31211">METPTGASPLPAIALIGPIPSSLSSVLKDLAARFEIIHYNPVSTEGFLSDIQSSSSPIHAVSAILRLGSFKSTNLQHDWARSLSTVPSLPQSLKLLINNAHGLDSQPVEALSARGITILGSGGGTNTTATAALYLTIGAFRNFSRAERSARAQDKSKFFEAMGKAWESRDPAGKSVGIVGYGRIGKRVGELLSALGMEVHCLKRSHGPGSSPNEDGVVVHGGLDEMVSGMDCVVLCCPYTPETHHILDWKRIQGLKTGVRIINVARGKCIDEEALVKGLEEGIVGGAGLDVYENE</sequence>
<dbReference type="InterPro" id="IPR050223">
    <property type="entry name" value="D-isomer_2-hydroxyacid_DH"/>
</dbReference>
<evidence type="ECO:0000256" key="1">
    <source>
        <dbReference type="ARBA" id="ARBA00023002"/>
    </source>
</evidence>
<dbReference type="PANTHER" id="PTHR10996:SF178">
    <property type="entry name" value="2-HYDROXYACID DEHYDROGENASE YGL185C-RELATED"/>
    <property type="match status" value="1"/>
</dbReference>
<dbReference type="EMBL" id="JAZAVK010000167">
    <property type="protein sequence ID" value="KAK7418408.1"/>
    <property type="molecule type" value="Genomic_DNA"/>
</dbReference>
<keyword evidence="1" id="KW-0560">Oxidoreductase</keyword>
<evidence type="ECO:0000256" key="2">
    <source>
        <dbReference type="ARBA" id="ARBA00023027"/>
    </source>
</evidence>
<name>A0ABR1HB76_9HYPO</name>
<feature type="domain" description="D-isomer specific 2-hydroxyacid dehydrogenase NAD-binding" evidence="3">
    <location>
        <begin position="135"/>
        <end position="295"/>
    </location>
</feature>
<dbReference type="Gene3D" id="3.40.50.720">
    <property type="entry name" value="NAD(P)-binding Rossmann-like Domain"/>
    <property type="match status" value="2"/>
</dbReference>
<evidence type="ECO:0000313" key="4">
    <source>
        <dbReference type="EMBL" id="KAK7418408.1"/>
    </source>
</evidence>
<dbReference type="Pfam" id="PF02826">
    <property type="entry name" value="2-Hacid_dh_C"/>
    <property type="match status" value="1"/>
</dbReference>
<proteinExistence type="predicted"/>
<protein>
    <recommendedName>
        <fullName evidence="3">D-isomer specific 2-hydroxyacid dehydrogenase NAD-binding domain-containing protein</fullName>
    </recommendedName>
</protein>
<keyword evidence="2" id="KW-0520">NAD</keyword>
<dbReference type="SUPFAM" id="SSF51735">
    <property type="entry name" value="NAD(P)-binding Rossmann-fold domains"/>
    <property type="match status" value="1"/>
</dbReference>
<dbReference type="PANTHER" id="PTHR10996">
    <property type="entry name" value="2-HYDROXYACID DEHYDROGENASE-RELATED"/>
    <property type="match status" value="1"/>
</dbReference>
<dbReference type="InterPro" id="IPR006140">
    <property type="entry name" value="D-isomer_DH_NAD-bd"/>
</dbReference>